<sequence length="195" mass="21161">MTIVDKASESSDPSAYQNQPGSSEAVSPGDMDAGSASWGAVSSLNDVSNHTLSLGPVPGAVVYSSSPVPDKSKLSPQKDQALGDGIAPPQKVLFPSEKICLKWQQTHRVGAGLQNLGNTCFANAALQCLTYTPPLANYMLSHEHSKTFHNSFPTDSFPIIFVLNESRVWMKTQHLHLDSKREDQDKIQKLLVSRI</sequence>
<dbReference type="InterPro" id="IPR038765">
    <property type="entry name" value="Papain-like_cys_pep_sf"/>
</dbReference>
<feature type="region of interest" description="Disordered" evidence="1">
    <location>
        <begin position="65"/>
        <end position="84"/>
    </location>
</feature>
<gene>
    <name evidence="4" type="primary">LOC103598308</name>
</gene>
<dbReference type="Pfam" id="PF00443">
    <property type="entry name" value="UCH"/>
    <property type="match status" value="1"/>
</dbReference>
<dbReference type="PROSITE" id="PS50235">
    <property type="entry name" value="USP_3"/>
    <property type="match status" value="1"/>
</dbReference>
<evidence type="ECO:0000259" key="2">
    <source>
        <dbReference type="PROSITE" id="PS50235"/>
    </source>
</evidence>
<dbReference type="SUPFAM" id="SSF54001">
    <property type="entry name" value="Cysteine proteinases"/>
    <property type="match status" value="1"/>
</dbReference>
<dbReference type="RefSeq" id="XP_008580529.1">
    <property type="nucleotide sequence ID" value="XM_008582307.1"/>
</dbReference>
<dbReference type="Proteomes" id="UP000694923">
    <property type="component" value="Unplaced"/>
</dbReference>
<organism evidence="3 4">
    <name type="scientific">Galeopterus variegatus</name>
    <name type="common">Malayan flying lemur</name>
    <name type="synonym">Cynocephalus variegatus</name>
    <dbReference type="NCBI Taxonomy" id="482537"/>
    <lineage>
        <taxon>Eukaryota</taxon>
        <taxon>Metazoa</taxon>
        <taxon>Chordata</taxon>
        <taxon>Craniata</taxon>
        <taxon>Vertebrata</taxon>
        <taxon>Euteleostomi</taxon>
        <taxon>Mammalia</taxon>
        <taxon>Eutheria</taxon>
        <taxon>Euarchontoglires</taxon>
        <taxon>Dermoptera</taxon>
        <taxon>Cynocephalidae</taxon>
        <taxon>Galeopterus</taxon>
    </lineage>
</organism>
<name>A0ABM0RIT8_GALVR</name>
<keyword evidence="3" id="KW-1185">Reference proteome</keyword>
<dbReference type="InterPro" id="IPR001394">
    <property type="entry name" value="Peptidase_C19_UCH"/>
</dbReference>
<dbReference type="Gene3D" id="3.90.70.10">
    <property type="entry name" value="Cysteine proteinases"/>
    <property type="match status" value="1"/>
</dbReference>
<evidence type="ECO:0000313" key="4">
    <source>
        <dbReference type="RefSeq" id="XP_008580529.1"/>
    </source>
</evidence>
<protein>
    <submittedName>
        <fullName evidence="4">Ubiquitin carboxyl-terminal hydrolase 42-like</fullName>
    </submittedName>
</protein>
<feature type="compositionally biased region" description="Polar residues" evidence="1">
    <location>
        <begin position="10"/>
        <end position="25"/>
    </location>
</feature>
<dbReference type="PROSITE" id="PS00972">
    <property type="entry name" value="USP_1"/>
    <property type="match status" value="1"/>
</dbReference>
<dbReference type="InterPro" id="IPR028889">
    <property type="entry name" value="USP"/>
</dbReference>
<feature type="domain" description="USP" evidence="2">
    <location>
        <begin position="111"/>
        <end position="195"/>
    </location>
</feature>
<accession>A0ABM0RIT8</accession>
<dbReference type="InterPro" id="IPR050164">
    <property type="entry name" value="Peptidase_C19"/>
</dbReference>
<feature type="region of interest" description="Disordered" evidence="1">
    <location>
        <begin position="1"/>
        <end position="38"/>
    </location>
</feature>
<feature type="non-terminal residue" evidence="4">
    <location>
        <position position="195"/>
    </location>
</feature>
<evidence type="ECO:0000256" key="1">
    <source>
        <dbReference type="SAM" id="MobiDB-lite"/>
    </source>
</evidence>
<dbReference type="GeneID" id="103598308"/>
<proteinExistence type="predicted"/>
<reference evidence="4" key="1">
    <citation type="submission" date="2025-08" db="UniProtKB">
        <authorList>
            <consortium name="RefSeq"/>
        </authorList>
    </citation>
    <scope>IDENTIFICATION</scope>
</reference>
<dbReference type="PANTHER" id="PTHR24006">
    <property type="entry name" value="UBIQUITIN CARBOXYL-TERMINAL HYDROLASE"/>
    <property type="match status" value="1"/>
</dbReference>
<dbReference type="InterPro" id="IPR018200">
    <property type="entry name" value="USP_CS"/>
</dbReference>
<dbReference type="PANTHER" id="PTHR24006:SF727">
    <property type="entry name" value="UBIQUITIN CARBOXYL-TERMINAL HYDROLASE 42"/>
    <property type="match status" value="1"/>
</dbReference>
<evidence type="ECO:0000313" key="3">
    <source>
        <dbReference type="Proteomes" id="UP000694923"/>
    </source>
</evidence>